<accession>A0A7J6PHY6</accession>
<evidence type="ECO:0000256" key="1">
    <source>
        <dbReference type="SAM" id="Phobius"/>
    </source>
</evidence>
<protein>
    <submittedName>
        <fullName evidence="2">Uncharacterized protein</fullName>
    </submittedName>
</protein>
<evidence type="ECO:0000313" key="2">
    <source>
        <dbReference type="EMBL" id="KAF4695749.1"/>
    </source>
</evidence>
<reference evidence="2 3" key="1">
    <citation type="submission" date="2020-04" db="EMBL/GenBank/DDBJ databases">
        <title>Perkinsus olseni comparative genomics.</title>
        <authorList>
            <person name="Bogema D.R."/>
        </authorList>
    </citation>
    <scope>NUCLEOTIDE SEQUENCE [LARGE SCALE GENOMIC DNA]</scope>
    <source>
        <strain evidence="2">00978-12</strain>
    </source>
</reference>
<dbReference type="OrthoDB" id="3639251at2759"/>
<name>A0A7J6PHY6_PEROL</name>
<keyword evidence="1" id="KW-1133">Transmembrane helix</keyword>
<feature type="transmembrane region" description="Helical" evidence="1">
    <location>
        <begin position="133"/>
        <end position="155"/>
    </location>
</feature>
<evidence type="ECO:0000313" key="3">
    <source>
        <dbReference type="Proteomes" id="UP000541610"/>
    </source>
</evidence>
<sequence>MRLVRRRIVAYLLAAPVATEKIGDGLTELAYYALRGFKDQGARLRLEFAASLAFFPAKYGFIRYGVQVQSLCWPACVKLVGNWLAPVHHLIEGSEEDETSEDSETASVVDDRIGVVNPAHSGMLFGLWSSNASVGNIVGALMAALALGIAGAHAAL</sequence>
<comment type="caution">
    <text evidence="2">The sequence shown here is derived from an EMBL/GenBank/DDBJ whole genome shotgun (WGS) entry which is preliminary data.</text>
</comment>
<keyword evidence="1" id="KW-0472">Membrane</keyword>
<proteinExistence type="predicted"/>
<organism evidence="2 3">
    <name type="scientific">Perkinsus olseni</name>
    <name type="common">Perkinsus atlanticus</name>
    <dbReference type="NCBI Taxonomy" id="32597"/>
    <lineage>
        <taxon>Eukaryota</taxon>
        <taxon>Sar</taxon>
        <taxon>Alveolata</taxon>
        <taxon>Perkinsozoa</taxon>
        <taxon>Perkinsea</taxon>
        <taxon>Perkinsida</taxon>
        <taxon>Perkinsidae</taxon>
        <taxon>Perkinsus</taxon>
    </lineage>
</organism>
<keyword evidence="1" id="KW-0812">Transmembrane</keyword>
<dbReference type="EMBL" id="JABANP010000017">
    <property type="protein sequence ID" value="KAF4695749.1"/>
    <property type="molecule type" value="Genomic_DNA"/>
</dbReference>
<dbReference type="AlphaFoldDB" id="A0A7J6PHY6"/>
<dbReference type="Proteomes" id="UP000541610">
    <property type="component" value="Unassembled WGS sequence"/>
</dbReference>
<gene>
    <name evidence="2" type="ORF">FOZ60_003344</name>
</gene>